<evidence type="ECO:0000313" key="1">
    <source>
        <dbReference type="EMBL" id="WAR06361.1"/>
    </source>
</evidence>
<dbReference type="EMBL" id="CP111016">
    <property type="protein sequence ID" value="WAR06361.1"/>
    <property type="molecule type" value="Genomic_DNA"/>
</dbReference>
<protein>
    <submittedName>
        <fullName evidence="1">Uncharacterized protein</fullName>
    </submittedName>
</protein>
<evidence type="ECO:0000313" key="2">
    <source>
        <dbReference type="Proteomes" id="UP001164746"/>
    </source>
</evidence>
<gene>
    <name evidence="1" type="ORF">MAR_021730</name>
</gene>
<sequence length="101" mass="11719">MKEIQYMLKLREHQNMTMSAVTFPCVVHCVILMMPSVIKQCDHRSEVGGNMFTLIATIIEAARWHGDCPLQMLFTSGKDDELIRDLLDVARDYHLMPERRP</sequence>
<name>A0ABY7ECE8_MYAAR</name>
<accession>A0ABY7ECE8</accession>
<keyword evidence="2" id="KW-1185">Reference proteome</keyword>
<dbReference type="Proteomes" id="UP001164746">
    <property type="component" value="Chromosome 5"/>
</dbReference>
<reference evidence="1" key="1">
    <citation type="submission" date="2022-11" db="EMBL/GenBank/DDBJ databases">
        <title>Centuries of genome instability and evolution in soft-shell clam transmissible cancer (bioRxiv).</title>
        <authorList>
            <person name="Hart S.F.M."/>
            <person name="Yonemitsu M.A."/>
            <person name="Giersch R.M."/>
            <person name="Beal B.F."/>
            <person name="Arriagada G."/>
            <person name="Davis B.W."/>
            <person name="Ostrander E.A."/>
            <person name="Goff S.P."/>
            <person name="Metzger M.J."/>
        </authorList>
    </citation>
    <scope>NUCLEOTIDE SEQUENCE</scope>
    <source>
        <strain evidence="1">MELC-2E11</strain>
        <tissue evidence="1">Siphon/mantle</tissue>
    </source>
</reference>
<organism evidence="1 2">
    <name type="scientific">Mya arenaria</name>
    <name type="common">Soft-shell clam</name>
    <dbReference type="NCBI Taxonomy" id="6604"/>
    <lineage>
        <taxon>Eukaryota</taxon>
        <taxon>Metazoa</taxon>
        <taxon>Spiralia</taxon>
        <taxon>Lophotrochozoa</taxon>
        <taxon>Mollusca</taxon>
        <taxon>Bivalvia</taxon>
        <taxon>Autobranchia</taxon>
        <taxon>Heteroconchia</taxon>
        <taxon>Euheterodonta</taxon>
        <taxon>Imparidentia</taxon>
        <taxon>Neoheterodontei</taxon>
        <taxon>Myida</taxon>
        <taxon>Myoidea</taxon>
        <taxon>Myidae</taxon>
        <taxon>Mya</taxon>
    </lineage>
</organism>
<proteinExistence type="predicted"/>